<accession>A0AAE1WCY2</accession>
<dbReference type="InterPro" id="IPR004320">
    <property type="entry name" value="BPS1_pln"/>
</dbReference>
<evidence type="ECO:0000256" key="1">
    <source>
        <dbReference type="SAM" id="Coils"/>
    </source>
</evidence>
<keyword evidence="1" id="KW-0175">Coiled coil</keyword>
<dbReference type="PANTHER" id="PTHR33070:SF49">
    <property type="entry name" value="OS06G0725500 PROTEIN"/>
    <property type="match status" value="1"/>
</dbReference>
<gene>
    <name evidence="3" type="ORF">Sango_2154900</name>
</gene>
<reference evidence="3" key="1">
    <citation type="submission" date="2020-06" db="EMBL/GenBank/DDBJ databases">
        <authorList>
            <person name="Li T."/>
            <person name="Hu X."/>
            <person name="Zhang T."/>
            <person name="Song X."/>
            <person name="Zhang H."/>
            <person name="Dai N."/>
            <person name="Sheng W."/>
            <person name="Hou X."/>
            <person name="Wei L."/>
        </authorList>
    </citation>
    <scope>NUCLEOTIDE SEQUENCE</scope>
    <source>
        <strain evidence="3">K16</strain>
        <tissue evidence="3">Leaf</tissue>
    </source>
</reference>
<evidence type="ECO:0000313" key="3">
    <source>
        <dbReference type="EMBL" id="KAK4390916.1"/>
    </source>
</evidence>
<reference evidence="3" key="2">
    <citation type="journal article" date="2024" name="Plant">
        <title>Genomic evolution and insights into agronomic trait innovations of Sesamum species.</title>
        <authorList>
            <person name="Miao H."/>
            <person name="Wang L."/>
            <person name="Qu L."/>
            <person name="Liu H."/>
            <person name="Sun Y."/>
            <person name="Le M."/>
            <person name="Wang Q."/>
            <person name="Wei S."/>
            <person name="Zheng Y."/>
            <person name="Lin W."/>
            <person name="Duan Y."/>
            <person name="Cao H."/>
            <person name="Xiong S."/>
            <person name="Wang X."/>
            <person name="Wei L."/>
            <person name="Li C."/>
            <person name="Ma Q."/>
            <person name="Ju M."/>
            <person name="Zhao R."/>
            <person name="Li G."/>
            <person name="Mu C."/>
            <person name="Tian Q."/>
            <person name="Mei H."/>
            <person name="Zhang T."/>
            <person name="Gao T."/>
            <person name="Zhang H."/>
        </authorList>
    </citation>
    <scope>NUCLEOTIDE SEQUENCE</scope>
    <source>
        <strain evidence="3">K16</strain>
    </source>
</reference>
<proteinExistence type="predicted"/>
<dbReference type="GO" id="GO:0048367">
    <property type="term" value="P:shoot system development"/>
    <property type="evidence" value="ECO:0007669"/>
    <property type="project" value="InterPro"/>
</dbReference>
<evidence type="ECO:0000313" key="4">
    <source>
        <dbReference type="Proteomes" id="UP001289374"/>
    </source>
</evidence>
<dbReference type="PANTHER" id="PTHR33070">
    <property type="entry name" value="OS06G0725500 PROTEIN"/>
    <property type="match status" value="1"/>
</dbReference>
<evidence type="ECO:0008006" key="5">
    <source>
        <dbReference type="Google" id="ProtNLM"/>
    </source>
</evidence>
<feature type="region of interest" description="Disordered" evidence="2">
    <location>
        <begin position="1"/>
        <end position="29"/>
    </location>
</feature>
<feature type="coiled-coil region" evidence="1">
    <location>
        <begin position="246"/>
        <end position="277"/>
    </location>
</feature>
<feature type="compositionally biased region" description="Polar residues" evidence="2">
    <location>
        <begin position="9"/>
        <end position="29"/>
    </location>
</feature>
<dbReference type="Pfam" id="PF03087">
    <property type="entry name" value="BPS1"/>
    <property type="match status" value="1"/>
</dbReference>
<dbReference type="GO" id="GO:0048364">
    <property type="term" value="P:root development"/>
    <property type="evidence" value="ECO:0007669"/>
    <property type="project" value="InterPro"/>
</dbReference>
<comment type="caution">
    <text evidence="3">The sequence shown here is derived from an EMBL/GenBank/DDBJ whole genome shotgun (WGS) entry which is preliminary data.</text>
</comment>
<keyword evidence="4" id="KW-1185">Reference proteome</keyword>
<name>A0AAE1WCY2_9LAMI</name>
<organism evidence="3 4">
    <name type="scientific">Sesamum angolense</name>
    <dbReference type="NCBI Taxonomy" id="2727404"/>
    <lineage>
        <taxon>Eukaryota</taxon>
        <taxon>Viridiplantae</taxon>
        <taxon>Streptophyta</taxon>
        <taxon>Embryophyta</taxon>
        <taxon>Tracheophyta</taxon>
        <taxon>Spermatophyta</taxon>
        <taxon>Magnoliopsida</taxon>
        <taxon>eudicotyledons</taxon>
        <taxon>Gunneridae</taxon>
        <taxon>Pentapetalae</taxon>
        <taxon>asterids</taxon>
        <taxon>lamiids</taxon>
        <taxon>Lamiales</taxon>
        <taxon>Pedaliaceae</taxon>
        <taxon>Sesamum</taxon>
    </lineage>
</organism>
<protein>
    <recommendedName>
        <fullName evidence="5">DUF241 domain protein</fullName>
    </recommendedName>
</protein>
<dbReference type="AlphaFoldDB" id="A0AAE1WCY2"/>
<dbReference type="Proteomes" id="UP001289374">
    <property type="component" value="Unassembled WGS sequence"/>
</dbReference>
<evidence type="ECO:0000256" key="2">
    <source>
        <dbReference type="SAM" id="MobiDB-lite"/>
    </source>
</evidence>
<sequence length="305" mass="34100">MAPKMVTSFRRSLSFPNPPSHTSSKPQKTFHVRSTSLPCRSHPIISQLRDEIAELNSWSTVSESGCRTSAWLCDGLCRLKTVHESLDDLLHLPQTRESLRGGEYSSLIEKLLEDFLRFVDVYGMFQTLVLRLKEEYSAVQIAVRRKACEKIAVHSKNLNKIAKEIGKLAPNLASIGKLSTAPARAPYDDEAELIDVINDVLKVTVSVSGSLFGGLSNSSAFRKPSCMGLMNFGKKTKNVKVEGAIREFEEIDLEKLRKQAEEEVKMASKKMHETEDCIVEIEGCAERAFRSLINTRVSLLNVLTQ</sequence>
<dbReference type="EMBL" id="JACGWL010000012">
    <property type="protein sequence ID" value="KAK4390916.1"/>
    <property type="molecule type" value="Genomic_DNA"/>
</dbReference>